<dbReference type="AlphaFoldDB" id="N6T4V3"/>
<dbReference type="HOGENOM" id="CLU_1950981_0_0_1"/>
<sequence length="129" mass="14359">MFQLIVLFSTVVVIAASNSPKVSPDELRAKWALMAKDLKARQEEVKLKIRNLQEPLREKVAEAKNKLSSVVSDIHQNLQAGVIGIEERPLGSKRTTAEAALVKLGLDVDEAHLDHKKDDEEDTCAQKYV</sequence>
<accession>N6T4V3</accession>
<organism evidence="1">
    <name type="scientific">Dendroctonus ponderosae</name>
    <name type="common">Mountain pine beetle</name>
    <dbReference type="NCBI Taxonomy" id="77166"/>
    <lineage>
        <taxon>Eukaryota</taxon>
        <taxon>Metazoa</taxon>
        <taxon>Ecdysozoa</taxon>
        <taxon>Arthropoda</taxon>
        <taxon>Hexapoda</taxon>
        <taxon>Insecta</taxon>
        <taxon>Pterygota</taxon>
        <taxon>Neoptera</taxon>
        <taxon>Endopterygota</taxon>
        <taxon>Coleoptera</taxon>
        <taxon>Polyphaga</taxon>
        <taxon>Cucujiformia</taxon>
        <taxon>Curculionidae</taxon>
        <taxon>Scolytinae</taxon>
        <taxon>Dendroctonus</taxon>
    </lineage>
</organism>
<dbReference type="EMBL" id="KB741019">
    <property type="protein sequence ID" value="ENN75179.1"/>
    <property type="molecule type" value="Genomic_DNA"/>
</dbReference>
<feature type="non-terminal residue" evidence="1">
    <location>
        <position position="1"/>
    </location>
</feature>
<evidence type="ECO:0000313" key="1">
    <source>
        <dbReference type="EMBL" id="ENN75179.1"/>
    </source>
</evidence>
<protein>
    <submittedName>
        <fullName evidence="1">Uncharacterized protein</fullName>
    </submittedName>
</protein>
<gene>
    <name evidence="1" type="ORF">YQE_08292</name>
</gene>
<reference evidence="1" key="1">
    <citation type="journal article" date="2013" name="Genome Biol.">
        <title>Draft genome of the mountain pine beetle, Dendroctonus ponderosae Hopkins, a major forest pest.</title>
        <authorList>
            <person name="Keeling C.I."/>
            <person name="Yuen M.M."/>
            <person name="Liao N.Y."/>
            <person name="Docking T.R."/>
            <person name="Chan S.K."/>
            <person name="Taylor G.A."/>
            <person name="Palmquist D.L."/>
            <person name="Jackman S.D."/>
            <person name="Nguyen A."/>
            <person name="Li M."/>
            <person name="Henderson H."/>
            <person name="Janes J.K."/>
            <person name="Zhao Y."/>
            <person name="Pandoh P."/>
            <person name="Moore R."/>
            <person name="Sperling F.A."/>
            <person name="Huber D.P."/>
            <person name="Birol I."/>
            <person name="Jones S.J."/>
            <person name="Bohlmann J."/>
        </authorList>
    </citation>
    <scope>NUCLEOTIDE SEQUENCE</scope>
</reference>
<proteinExistence type="predicted"/>
<name>N6T4V3_DENPD</name>